<evidence type="ECO:0000313" key="2">
    <source>
        <dbReference type="EMBL" id="AXU41609.1"/>
    </source>
</evidence>
<reference evidence="2 3" key="1">
    <citation type="submission" date="2018-05" db="EMBL/GenBank/DDBJ databases">
        <title>The complete genome sequence of an alphabaculovirus isolated from the southern armyworm, Spodoptera eridania.</title>
        <authorList>
            <person name="Harrison R.L."/>
            <person name="Rowley D.L."/>
        </authorList>
    </citation>
    <scope>NUCLEOTIDE SEQUENCE [LARGE SCALE GENOMIC DNA]</scope>
    <source>
        <strain evidence="2">251</strain>
    </source>
</reference>
<dbReference type="RefSeq" id="YP_010087012.1">
    <property type="nucleotide sequence ID" value="NC_055502.1"/>
</dbReference>
<dbReference type="InterPro" id="IPR022048">
    <property type="entry name" value="Envelope_fusion-like"/>
</dbReference>
<dbReference type="EMBL" id="MH320559">
    <property type="protein sequence ID" value="AXU41609.1"/>
    <property type="molecule type" value="Genomic_DNA"/>
</dbReference>
<organism evidence="2 3">
    <name type="scientific">Spodoptera eridania nucleopolyhedrovirus</name>
    <dbReference type="NCBI Taxonomy" id="2315721"/>
    <lineage>
        <taxon>Viruses</taxon>
        <taxon>Viruses incertae sedis</taxon>
        <taxon>Naldaviricetes</taxon>
        <taxon>Lefavirales</taxon>
        <taxon>Baculoviridae</taxon>
        <taxon>Alphabaculovirus</taxon>
        <taxon>Alphabaculovirus speridaniae</taxon>
    </lineage>
</organism>
<dbReference type="Proteomes" id="UP000503448">
    <property type="component" value="Segment"/>
</dbReference>
<keyword evidence="3" id="KW-1185">Reference proteome</keyword>
<evidence type="ECO:0000313" key="3">
    <source>
        <dbReference type="Proteomes" id="UP000503448"/>
    </source>
</evidence>
<keyword evidence="1" id="KW-0812">Transmembrane</keyword>
<protein>
    <submittedName>
        <fullName evidence="2">F protein</fullName>
    </submittedName>
</protein>
<dbReference type="GeneID" id="65102259"/>
<dbReference type="KEGG" id="vg:65102259"/>
<accession>A0A346TPU9</accession>
<keyword evidence="1" id="KW-0472">Membrane</keyword>
<sequence>MSCFKVIVCIVLCATVTSLAGAKTAEDILQVTPLPSTSGLYFQYINKMQFVQNIWHFVIEMDHGSVFYRLQSIYEQAQKLQITLSTMIRQNYPTNGFDDCANIKYFKLEIDHMLTTAIPNLAHQHNLLDQKVPITPSNASLSKATLKRSKRGVFNFMGHVDKYLFGIMDSDDAHELHMLANSTNNLNSQVKQLNDELIVLADYVKHEMYATNHLLNTEKHCRYIVENYNILCKQLDEVATLYNKLDLAVDNAKLNRLNSFVVSPERLLNEMKNVSGHLAGLLWPVPLTEKAMHVLIDNVINVHVFVTAERKLLFIIEVPLVSSEAFDVFHSIPLPYCDQTQKCAIMLPDSKYLAVSVDRRNYVRLDDTSSCRMSDKVMLCFRPQIIYDVNQAKLCDIRIFMKNDKGIDYNRDCDVRVGKFESELFYATSDYNNWLYVLQNDIDLNIQCLPTGSVTDSFGFSPIVLHAGVGIIHATGNDNCKLTTKKSRLTVHDLYNNINTVIEMPIGLSFNFTIALQDIDKITVDEMKTNNDLEHTNLHELTNRLYDLRKRINNNTVYSGSQITDDDDDGLFAGVSAWFSSIGIDFHYIKMIVVWIIMALLALAFFKIYRTCCTGACSTMCNALTFKSFRRNNSTHTVVRRDDRDMYYQSTIPRHGKKHALAADSMYDIEMEPM</sequence>
<proteinExistence type="predicted"/>
<feature type="transmembrane region" description="Helical" evidence="1">
    <location>
        <begin position="588"/>
        <end position="606"/>
    </location>
</feature>
<evidence type="ECO:0000256" key="1">
    <source>
        <dbReference type="SAM" id="Phobius"/>
    </source>
</evidence>
<name>A0A346TPU9_9ABAC</name>
<dbReference type="Pfam" id="PF12259">
    <property type="entry name" value="Baculo_F"/>
    <property type="match status" value="1"/>
</dbReference>
<keyword evidence="1" id="KW-1133">Transmembrane helix</keyword>